<dbReference type="PROSITE" id="PS51257">
    <property type="entry name" value="PROKAR_LIPOPROTEIN"/>
    <property type="match status" value="1"/>
</dbReference>
<dbReference type="AlphaFoldDB" id="A0A4Q7NHM5"/>
<proteinExistence type="predicted"/>
<dbReference type="Proteomes" id="UP000292445">
    <property type="component" value="Unassembled WGS sequence"/>
</dbReference>
<evidence type="ECO:0008006" key="3">
    <source>
        <dbReference type="Google" id="ProtNLM"/>
    </source>
</evidence>
<accession>A0A4Q7NHM5</accession>
<dbReference type="RefSeq" id="WP_130355842.1">
    <property type="nucleotide sequence ID" value="NZ_SGXC01000001.1"/>
</dbReference>
<name>A0A4Q7NHM5_9BURK</name>
<dbReference type="OrthoDB" id="5767052at2"/>
<evidence type="ECO:0000313" key="2">
    <source>
        <dbReference type="Proteomes" id="UP000292445"/>
    </source>
</evidence>
<dbReference type="Pfam" id="PF19795">
    <property type="entry name" value="DUF6279"/>
    <property type="match status" value="1"/>
</dbReference>
<dbReference type="EMBL" id="SGXC01000001">
    <property type="protein sequence ID" value="RZS84484.1"/>
    <property type="molecule type" value="Genomic_DNA"/>
</dbReference>
<keyword evidence="2" id="KW-1185">Reference proteome</keyword>
<reference evidence="1 2" key="1">
    <citation type="submission" date="2019-02" db="EMBL/GenBank/DDBJ databases">
        <title>Genomic Encyclopedia of Type Strains, Phase IV (KMG-IV): sequencing the most valuable type-strain genomes for metagenomic binning, comparative biology and taxonomic classification.</title>
        <authorList>
            <person name="Goeker M."/>
        </authorList>
    </citation>
    <scope>NUCLEOTIDE SEQUENCE [LARGE SCALE GENOMIC DNA]</scope>
    <source>
        <strain evidence="1 2">K24</strain>
    </source>
</reference>
<evidence type="ECO:0000313" key="1">
    <source>
        <dbReference type="EMBL" id="RZS84484.1"/>
    </source>
</evidence>
<gene>
    <name evidence="1" type="ORF">EV675_0501</name>
</gene>
<sequence>MIRSVLIVVILGLVAACSGVKLGYNSADKVLAWRLDDWFDLSDGLRQPARDRLHRVLAWHRREELPRYADILRSAERRLVDPAPLRAAELLALQQQVTGRLQVLGGRVADEFADVLVQFGPAQRRRLLARLDENNDEFREDYVDADAGAVRKRRIDRMVDRYQFWLGRLSPEQRIHLEQWVDARGTDAAWRLSLRQDRQRVFVGIVDEAARGKSSPQTALRLRAFFADLEAPSAPPVRARHEEGDQARAQLTADLFNMATPAQRDKARERLLRLAEDCLALAGQGAAS</sequence>
<comment type="caution">
    <text evidence="1">The sequence shown here is derived from an EMBL/GenBank/DDBJ whole genome shotgun (WGS) entry which is preliminary data.</text>
</comment>
<organism evidence="1 2">
    <name type="scientific">Pigmentiphaga kullae</name>
    <dbReference type="NCBI Taxonomy" id="151784"/>
    <lineage>
        <taxon>Bacteria</taxon>
        <taxon>Pseudomonadati</taxon>
        <taxon>Pseudomonadota</taxon>
        <taxon>Betaproteobacteria</taxon>
        <taxon>Burkholderiales</taxon>
        <taxon>Alcaligenaceae</taxon>
        <taxon>Pigmentiphaga</taxon>
    </lineage>
</organism>
<protein>
    <recommendedName>
        <fullName evidence="3">Lipoprotein</fullName>
    </recommendedName>
</protein>